<comment type="pathway">
    <text evidence="2">Protein modification; protein glycosylation.</text>
</comment>
<dbReference type="EC" id="2.4.1.-" evidence="12"/>
<dbReference type="InterPro" id="IPR001503">
    <property type="entry name" value="Glyco_trans_10"/>
</dbReference>
<dbReference type="STRING" id="6248.A0A0K0E9G8"/>
<dbReference type="WBParaSite" id="SSTP_0000615100.1">
    <property type="protein sequence ID" value="SSTP_0000615100.1"/>
    <property type="gene ID" value="SSTP_0000615100"/>
</dbReference>
<keyword evidence="9 12" id="KW-0333">Golgi apparatus</keyword>
<keyword evidence="10" id="KW-0472">Membrane</keyword>
<organism evidence="15">
    <name type="scientific">Strongyloides stercoralis</name>
    <name type="common">Threadworm</name>
    <dbReference type="NCBI Taxonomy" id="6248"/>
    <lineage>
        <taxon>Eukaryota</taxon>
        <taxon>Metazoa</taxon>
        <taxon>Ecdysozoa</taxon>
        <taxon>Nematoda</taxon>
        <taxon>Chromadorea</taxon>
        <taxon>Rhabditida</taxon>
        <taxon>Tylenchina</taxon>
        <taxon>Panagrolaimomorpha</taxon>
        <taxon>Strongyloidoidea</taxon>
        <taxon>Strongyloididae</taxon>
        <taxon>Strongyloides</taxon>
    </lineage>
</organism>
<dbReference type="UniPathway" id="UPA00378"/>
<keyword evidence="5 12" id="KW-0808">Transferase</keyword>
<evidence type="ECO:0000256" key="7">
    <source>
        <dbReference type="ARBA" id="ARBA00022968"/>
    </source>
</evidence>
<evidence type="ECO:0000256" key="5">
    <source>
        <dbReference type="ARBA" id="ARBA00022679"/>
    </source>
</evidence>
<dbReference type="InterPro" id="IPR055270">
    <property type="entry name" value="Glyco_tran_10_C"/>
</dbReference>
<evidence type="ECO:0000256" key="10">
    <source>
        <dbReference type="ARBA" id="ARBA00023136"/>
    </source>
</evidence>
<dbReference type="Pfam" id="PF17039">
    <property type="entry name" value="Glyco_tran_10_N"/>
    <property type="match status" value="1"/>
</dbReference>
<evidence type="ECO:0000259" key="13">
    <source>
        <dbReference type="Pfam" id="PF00852"/>
    </source>
</evidence>
<dbReference type="InterPro" id="IPR038577">
    <property type="entry name" value="GT10-like_C_sf"/>
</dbReference>
<dbReference type="GO" id="GO:0032580">
    <property type="term" value="C:Golgi cisterna membrane"/>
    <property type="evidence" value="ECO:0007669"/>
    <property type="project" value="UniProtKB-SubCell"/>
</dbReference>
<evidence type="ECO:0000256" key="8">
    <source>
        <dbReference type="ARBA" id="ARBA00022989"/>
    </source>
</evidence>
<dbReference type="AlphaFoldDB" id="A0A0K0E9G8"/>
<feature type="domain" description="Fucosyltransferase N-terminal" evidence="14">
    <location>
        <begin position="3"/>
        <end position="108"/>
    </location>
</feature>
<keyword evidence="7" id="KW-0735">Signal-anchor</keyword>
<dbReference type="PANTHER" id="PTHR48438:SF1">
    <property type="entry name" value="ALPHA-(1,3)-FUCOSYLTRANSFERASE C-RELATED"/>
    <property type="match status" value="1"/>
</dbReference>
<proteinExistence type="inferred from homology"/>
<dbReference type="PANTHER" id="PTHR48438">
    <property type="entry name" value="ALPHA-(1,3)-FUCOSYLTRANSFERASE C-RELATED"/>
    <property type="match status" value="1"/>
</dbReference>
<dbReference type="Gene3D" id="3.40.50.11660">
    <property type="entry name" value="Glycosyl transferase family 10, C-terminal domain"/>
    <property type="match status" value="1"/>
</dbReference>
<dbReference type="FunFam" id="3.40.50.11660:FF:000002">
    <property type="entry name" value="Alpha-(1,3)-fucosyltransferase"/>
    <property type="match status" value="1"/>
</dbReference>
<comment type="subcellular location">
    <subcellularLocation>
        <location evidence="1 12">Golgi apparatus</location>
        <location evidence="1 12">Golgi stack membrane</location>
        <topology evidence="1 12">Single-pass type II membrane protein</topology>
    </subcellularLocation>
</comment>
<keyword evidence="11" id="KW-0325">Glycoprotein</keyword>
<keyword evidence="6 12" id="KW-0812">Transmembrane</keyword>
<dbReference type="InterPro" id="IPR031481">
    <property type="entry name" value="Glyco_tran_10_N"/>
</dbReference>
<evidence type="ECO:0000256" key="1">
    <source>
        <dbReference type="ARBA" id="ARBA00004447"/>
    </source>
</evidence>
<evidence type="ECO:0000256" key="11">
    <source>
        <dbReference type="ARBA" id="ARBA00023180"/>
    </source>
</evidence>
<evidence type="ECO:0000256" key="2">
    <source>
        <dbReference type="ARBA" id="ARBA00004922"/>
    </source>
</evidence>
<keyword evidence="4 12" id="KW-0328">Glycosyltransferase</keyword>
<evidence type="ECO:0000313" key="15">
    <source>
        <dbReference type="WBParaSite" id="SSTP_0000615100.1"/>
    </source>
</evidence>
<protein>
    <recommendedName>
        <fullName evidence="12">Fucosyltransferase</fullName>
        <ecNumber evidence="12">2.4.1.-</ecNumber>
    </recommendedName>
</protein>
<dbReference type="Pfam" id="PF00852">
    <property type="entry name" value="Glyco_transf_10"/>
    <property type="match status" value="1"/>
</dbReference>
<keyword evidence="8" id="KW-1133">Transmembrane helix</keyword>
<evidence type="ECO:0000256" key="6">
    <source>
        <dbReference type="ARBA" id="ARBA00022692"/>
    </source>
</evidence>
<evidence type="ECO:0000256" key="3">
    <source>
        <dbReference type="ARBA" id="ARBA00008919"/>
    </source>
</evidence>
<dbReference type="GO" id="GO:0008417">
    <property type="term" value="F:fucosyltransferase activity"/>
    <property type="evidence" value="ECO:0007669"/>
    <property type="project" value="InterPro"/>
</dbReference>
<evidence type="ECO:0000259" key="14">
    <source>
        <dbReference type="Pfam" id="PF17039"/>
    </source>
</evidence>
<evidence type="ECO:0000256" key="12">
    <source>
        <dbReference type="RuleBase" id="RU003832"/>
    </source>
</evidence>
<feature type="domain" description="Fucosyltransferase C-terminal" evidence="13">
    <location>
        <begin position="134"/>
        <end position="309"/>
    </location>
</feature>
<evidence type="ECO:0000256" key="9">
    <source>
        <dbReference type="ARBA" id="ARBA00023034"/>
    </source>
</evidence>
<reference evidence="15" key="1">
    <citation type="submission" date="2015-08" db="UniProtKB">
        <authorList>
            <consortium name="WormBaseParasite"/>
        </authorList>
    </citation>
    <scope>IDENTIFICATION</scope>
</reference>
<name>A0A0K0E9G8_STRER</name>
<evidence type="ECO:0000256" key="4">
    <source>
        <dbReference type="ARBA" id="ARBA00022676"/>
    </source>
</evidence>
<comment type="similarity">
    <text evidence="3 12">Belongs to the glycosyltransferase 10 family.</text>
</comment>
<dbReference type="SUPFAM" id="SSF53756">
    <property type="entry name" value="UDP-Glycosyltransferase/glycogen phosphorylase"/>
    <property type="match status" value="1"/>
</dbReference>
<accession>A0A0K0E9G8</accession>
<sequence>MFTILSWNSRWWEDFGVCKKYNCLYTGNRKFLKNADAIMFNDYFYRHKNDKNNIVKRPKKSTIYVNVFSESYIRSEKMIKQFSITYPKNYFNLTYTYLPNGDIYRTYGNDTFLIKEKSEEYIQILEKKLNKNYKNKKKDIVWLVSNCETPSGRMKSVNALKKYLKVSQYGLCNKKIIKLNNKEKKKLFEEHFFYIASENTDCKNYITEKFFERFFFNSIPIVSVRKLYDGYAPPNSFIAMDDFESPQKMGEFLNKLKNNKEEYLKYFDYRKLGWEQKEETLNIRCFICKELIKFYKLKKQKVYPNFHKWLNESNECLPNNYVPKIWNITKK</sequence>